<comment type="similarity">
    <text evidence="2">Belongs to the MYB-CC family.</text>
</comment>
<dbReference type="PANTHER" id="PTHR31499">
    <property type="entry name" value="MYB FAMILY TRANSCRIPTION FACTOR PHL11"/>
    <property type="match status" value="1"/>
</dbReference>
<evidence type="ECO:0000256" key="1">
    <source>
        <dbReference type="ARBA" id="ARBA00004123"/>
    </source>
</evidence>
<evidence type="ECO:0008006" key="12">
    <source>
        <dbReference type="Google" id="ProtNLM"/>
    </source>
</evidence>
<dbReference type="SUPFAM" id="SSF46689">
    <property type="entry name" value="Homeodomain-like"/>
    <property type="match status" value="1"/>
</dbReference>
<dbReference type="Pfam" id="PF14379">
    <property type="entry name" value="Myb_CC_LHEQLE"/>
    <property type="match status" value="1"/>
</dbReference>
<feature type="region of interest" description="Disordered" evidence="7">
    <location>
        <begin position="204"/>
        <end position="225"/>
    </location>
</feature>
<proteinExistence type="inferred from homology"/>
<reference evidence="10 11" key="1">
    <citation type="submission" date="2021-05" db="EMBL/GenBank/DDBJ databases">
        <title>Genome Assembly of Synthetic Allotetraploid Brassica napus Reveals Homoeologous Exchanges between Subgenomes.</title>
        <authorList>
            <person name="Davis J.T."/>
        </authorList>
    </citation>
    <scope>NUCLEOTIDE SEQUENCE [LARGE SCALE GENOMIC DNA]</scope>
    <source>
        <strain evidence="11">cv. Da-Ae</strain>
        <tissue evidence="10">Seedling</tissue>
    </source>
</reference>
<evidence type="ECO:0000256" key="6">
    <source>
        <dbReference type="ARBA" id="ARBA00023242"/>
    </source>
</evidence>
<dbReference type="Proteomes" id="UP000824890">
    <property type="component" value="Unassembled WGS sequence"/>
</dbReference>
<evidence type="ECO:0000256" key="4">
    <source>
        <dbReference type="ARBA" id="ARBA00023054"/>
    </source>
</evidence>
<evidence type="ECO:0000256" key="7">
    <source>
        <dbReference type="SAM" id="MobiDB-lite"/>
    </source>
</evidence>
<keyword evidence="11" id="KW-1185">Reference proteome</keyword>
<evidence type="ECO:0000256" key="5">
    <source>
        <dbReference type="ARBA" id="ARBA00023163"/>
    </source>
</evidence>
<dbReference type="InterPro" id="IPR006447">
    <property type="entry name" value="Myb_dom_plants"/>
</dbReference>
<dbReference type="InterPro" id="IPR046955">
    <property type="entry name" value="PHR1-like"/>
</dbReference>
<evidence type="ECO:0000259" key="8">
    <source>
        <dbReference type="Pfam" id="PF00249"/>
    </source>
</evidence>
<evidence type="ECO:0000256" key="3">
    <source>
        <dbReference type="ARBA" id="ARBA00023015"/>
    </source>
</evidence>
<feature type="domain" description="Myb-like" evidence="8">
    <location>
        <begin position="152"/>
        <end position="203"/>
    </location>
</feature>
<organism evidence="10 11">
    <name type="scientific">Brassica napus</name>
    <name type="common">Rape</name>
    <dbReference type="NCBI Taxonomy" id="3708"/>
    <lineage>
        <taxon>Eukaryota</taxon>
        <taxon>Viridiplantae</taxon>
        <taxon>Streptophyta</taxon>
        <taxon>Embryophyta</taxon>
        <taxon>Tracheophyta</taxon>
        <taxon>Spermatophyta</taxon>
        <taxon>Magnoliopsida</taxon>
        <taxon>eudicotyledons</taxon>
        <taxon>Gunneridae</taxon>
        <taxon>Pentapetalae</taxon>
        <taxon>rosids</taxon>
        <taxon>malvids</taxon>
        <taxon>Brassicales</taxon>
        <taxon>Brassicaceae</taxon>
        <taxon>Brassiceae</taxon>
        <taxon>Brassica</taxon>
    </lineage>
</organism>
<keyword evidence="6" id="KW-0539">Nucleus</keyword>
<evidence type="ECO:0000313" key="11">
    <source>
        <dbReference type="Proteomes" id="UP000824890"/>
    </source>
</evidence>
<comment type="subcellular location">
    <subcellularLocation>
        <location evidence="1">Nucleus</location>
    </subcellularLocation>
</comment>
<keyword evidence="4" id="KW-0175">Coiled coil</keyword>
<sequence length="274" mass="31711">MQGFGVGHMRDTKTKEYLLEQRMGFTQQNLDIGQLVSTERLQHKFSKLADPLDEFFDFSYQVPVLNQQAERVVSSVELHQKSEWQSWADQLIDNGSEPNWSELLGDPSPQIPTPCLVVPRKEEVIANHPPHQVVSFEEQLSARNLSSASKQRMRWTPELHEAFVEAVNQRCGSERATPKAVLNLLNNPGLTIYHLKSHLKKYRTARYKPETSEATEEPQEKKLTSMEDIKPLDMKTVEITQALRFQMEVQKRLHDQLEVQRSLQIQIEKQGRQL</sequence>
<accession>A0ABQ8BAH7</accession>
<comment type="caution">
    <text evidence="10">The sequence shown here is derived from an EMBL/GenBank/DDBJ whole genome shotgun (WGS) entry which is preliminary data.</text>
</comment>
<keyword evidence="5" id="KW-0804">Transcription</keyword>
<name>A0ABQ8BAH7_BRANA</name>
<dbReference type="PANTHER" id="PTHR31499:SF80">
    <property type="entry name" value="HTH MYB-TYPE DOMAIN-CONTAINING PROTEIN"/>
    <property type="match status" value="1"/>
</dbReference>
<dbReference type="NCBIfam" id="TIGR01557">
    <property type="entry name" value="myb_SHAQKYF"/>
    <property type="match status" value="1"/>
</dbReference>
<dbReference type="EMBL" id="JAGKQM010000011">
    <property type="protein sequence ID" value="KAH0901285.1"/>
    <property type="molecule type" value="Genomic_DNA"/>
</dbReference>
<gene>
    <name evidence="10" type="ORF">HID58_040788</name>
</gene>
<dbReference type="Gene3D" id="1.10.10.60">
    <property type="entry name" value="Homeodomain-like"/>
    <property type="match status" value="1"/>
</dbReference>
<evidence type="ECO:0000256" key="2">
    <source>
        <dbReference type="ARBA" id="ARBA00006783"/>
    </source>
</evidence>
<protein>
    <recommendedName>
        <fullName evidence="12">HTH myb-type domain-containing protein</fullName>
    </recommendedName>
</protein>
<feature type="domain" description="MYB-CC type transcription factor LHEQLE-containing" evidence="9">
    <location>
        <begin position="238"/>
        <end position="274"/>
    </location>
</feature>
<dbReference type="InterPro" id="IPR001005">
    <property type="entry name" value="SANT/Myb"/>
</dbReference>
<evidence type="ECO:0000259" key="9">
    <source>
        <dbReference type="Pfam" id="PF14379"/>
    </source>
</evidence>
<dbReference type="Pfam" id="PF00249">
    <property type="entry name" value="Myb_DNA-binding"/>
    <property type="match status" value="1"/>
</dbReference>
<keyword evidence="3" id="KW-0805">Transcription regulation</keyword>
<dbReference type="InterPro" id="IPR009057">
    <property type="entry name" value="Homeodomain-like_sf"/>
</dbReference>
<dbReference type="InterPro" id="IPR025756">
    <property type="entry name" value="Myb_CC_LHEQLE"/>
</dbReference>
<evidence type="ECO:0000313" key="10">
    <source>
        <dbReference type="EMBL" id="KAH0901285.1"/>
    </source>
</evidence>